<dbReference type="InterPro" id="IPR005150">
    <property type="entry name" value="Cellulose_synth"/>
</dbReference>
<feature type="transmembrane region" description="Helical" evidence="8">
    <location>
        <begin position="347"/>
        <end position="368"/>
    </location>
</feature>
<keyword evidence="3" id="KW-0328">Glycosyltransferase</keyword>
<dbReference type="SUPFAM" id="SSF53448">
    <property type="entry name" value="Nucleotide-diphospho-sugar transferases"/>
    <property type="match status" value="1"/>
</dbReference>
<dbReference type="GO" id="GO:0030244">
    <property type="term" value="P:cellulose biosynthetic process"/>
    <property type="evidence" value="ECO:0007669"/>
    <property type="project" value="InterPro"/>
</dbReference>
<sequence length="432" mass="49759">MIIIDLLKNMFIFIVVFYPIIGGLLFIFLSFFYWLFMEKIDKPQYLKEEPPFISILVAAHNEELTIESTINHLERRMNYPTDKYEVIVVDDGSTDRTKDILLRLQKLYANRLRVIKIVNNRGKAAGLNIALGFAKGEFVLSNDADSKPEIDALWKYMYYFERKGGKKLGAVTGNMLPINKTTIVSEAQQNELNSIIGLIKRAQLSFGGLFAFSGANTMYRKQAVLDVGGWQAEQPTEDIAISWDMQIAGWKAFFAPHIRFYMDVPETLRDLIKQRKRWTSGGLYVLLTKSFSVFRSPRRNFALIPIIIDYALSIVWSFFFWISLLVYVIIQITCLLNNDWSIFTSNLYFASMIVIIEIIVGLVQLMMASYFNDGGKSLKYIIFAPWYILIYWMVNAYTVLTETIPTIKKIIEGENGGVWTSPKRSKDRGLEQ</sequence>
<keyword evidence="4 10" id="KW-0808">Transferase</keyword>
<evidence type="ECO:0000256" key="6">
    <source>
        <dbReference type="ARBA" id="ARBA00022989"/>
    </source>
</evidence>
<comment type="caution">
    <text evidence="10">The sequence shown here is derived from an EMBL/GenBank/DDBJ whole genome shotgun (WGS) entry which is preliminary data.</text>
</comment>
<name>A0A6C2C3N4_9LACO</name>
<comment type="subcellular location">
    <subcellularLocation>
        <location evidence="1">Endomembrane system</location>
        <topology evidence="1">Multi-pass membrane protein</topology>
    </subcellularLocation>
</comment>
<reference evidence="10 11" key="1">
    <citation type="submission" date="2019-01" db="EMBL/GenBank/DDBJ databases">
        <title>Weissella sp. nov., a novel lactic acid bacterium isolated from animal feces.</title>
        <authorList>
            <person name="Wang L.-T."/>
        </authorList>
    </citation>
    <scope>NUCLEOTIDE SEQUENCE [LARGE SCALE GENOMIC DNA]</scope>
    <source>
        <strain evidence="10 11">8H-2</strain>
    </source>
</reference>
<dbReference type="GO" id="GO:0016760">
    <property type="term" value="F:cellulose synthase (UDP-forming) activity"/>
    <property type="evidence" value="ECO:0007669"/>
    <property type="project" value="InterPro"/>
</dbReference>
<keyword evidence="6 8" id="KW-1133">Transmembrane helix</keyword>
<evidence type="ECO:0000256" key="1">
    <source>
        <dbReference type="ARBA" id="ARBA00004127"/>
    </source>
</evidence>
<dbReference type="RefSeq" id="WP_148623890.1">
    <property type="nucleotide sequence ID" value="NZ_SDGZ01000028.1"/>
</dbReference>
<evidence type="ECO:0000313" key="10">
    <source>
        <dbReference type="EMBL" id="TYC47845.1"/>
    </source>
</evidence>
<dbReference type="Pfam" id="PF00535">
    <property type="entry name" value="Glycos_transf_2"/>
    <property type="match status" value="1"/>
</dbReference>
<dbReference type="Pfam" id="PF03552">
    <property type="entry name" value="Cellulose_synt"/>
    <property type="match status" value="1"/>
</dbReference>
<dbReference type="EMBL" id="SDGZ01000028">
    <property type="protein sequence ID" value="TYC47845.1"/>
    <property type="molecule type" value="Genomic_DNA"/>
</dbReference>
<dbReference type="Proteomes" id="UP000371977">
    <property type="component" value="Unassembled WGS sequence"/>
</dbReference>
<evidence type="ECO:0000256" key="5">
    <source>
        <dbReference type="ARBA" id="ARBA00022692"/>
    </source>
</evidence>
<keyword evidence="11" id="KW-1185">Reference proteome</keyword>
<evidence type="ECO:0000256" key="8">
    <source>
        <dbReference type="SAM" id="Phobius"/>
    </source>
</evidence>
<feature type="transmembrane region" description="Helical" evidence="8">
    <location>
        <begin position="301"/>
        <end position="327"/>
    </location>
</feature>
<evidence type="ECO:0000256" key="4">
    <source>
        <dbReference type="ARBA" id="ARBA00022679"/>
    </source>
</evidence>
<organism evidence="10 11">
    <name type="scientific">Weissella muntiaci</name>
    <dbReference type="NCBI Taxonomy" id="2508881"/>
    <lineage>
        <taxon>Bacteria</taxon>
        <taxon>Bacillati</taxon>
        <taxon>Bacillota</taxon>
        <taxon>Bacilli</taxon>
        <taxon>Lactobacillales</taxon>
        <taxon>Lactobacillaceae</taxon>
        <taxon>Weissella</taxon>
    </lineage>
</organism>
<dbReference type="InterPro" id="IPR001173">
    <property type="entry name" value="Glyco_trans_2-like"/>
</dbReference>
<feature type="transmembrane region" description="Helical" evidence="8">
    <location>
        <begin position="12"/>
        <end position="36"/>
    </location>
</feature>
<dbReference type="GO" id="GO:0012505">
    <property type="term" value="C:endomembrane system"/>
    <property type="evidence" value="ECO:0007669"/>
    <property type="project" value="UniProtKB-SubCell"/>
</dbReference>
<dbReference type="OrthoDB" id="9766299at2"/>
<protein>
    <submittedName>
        <fullName evidence="10">Glycosyltransferase</fullName>
    </submittedName>
</protein>
<dbReference type="PANTHER" id="PTHR43630:SF1">
    <property type="entry name" value="POLY-BETA-1,6-N-ACETYL-D-GLUCOSAMINE SYNTHASE"/>
    <property type="match status" value="1"/>
</dbReference>
<evidence type="ECO:0000256" key="7">
    <source>
        <dbReference type="ARBA" id="ARBA00023136"/>
    </source>
</evidence>
<dbReference type="Gene3D" id="3.90.550.10">
    <property type="entry name" value="Spore Coat Polysaccharide Biosynthesis Protein SpsA, Chain A"/>
    <property type="match status" value="1"/>
</dbReference>
<keyword evidence="5 8" id="KW-0812">Transmembrane</keyword>
<dbReference type="AlphaFoldDB" id="A0A6C2C3N4"/>
<keyword evidence="7 8" id="KW-0472">Membrane</keyword>
<accession>A0A6C2C3N4</accession>
<dbReference type="PANTHER" id="PTHR43630">
    <property type="entry name" value="POLY-BETA-1,6-N-ACETYL-D-GLUCOSAMINE SYNTHASE"/>
    <property type="match status" value="1"/>
</dbReference>
<proteinExistence type="inferred from homology"/>
<evidence type="ECO:0000256" key="3">
    <source>
        <dbReference type="ARBA" id="ARBA00022676"/>
    </source>
</evidence>
<gene>
    <name evidence="10" type="ORF">ESZ50_10855</name>
</gene>
<evidence type="ECO:0000259" key="9">
    <source>
        <dbReference type="Pfam" id="PF00535"/>
    </source>
</evidence>
<comment type="similarity">
    <text evidence="2">Belongs to the glycosyltransferase 2 family.</text>
</comment>
<dbReference type="InterPro" id="IPR029044">
    <property type="entry name" value="Nucleotide-diphossugar_trans"/>
</dbReference>
<evidence type="ECO:0000313" key="11">
    <source>
        <dbReference type="Proteomes" id="UP000371977"/>
    </source>
</evidence>
<feature type="domain" description="Glycosyltransferase 2-like" evidence="9">
    <location>
        <begin position="54"/>
        <end position="224"/>
    </location>
</feature>
<dbReference type="CDD" id="cd06423">
    <property type="entry name" value="CESA_like"/>
    <property type="match status" value="1"/>
</dbReference>
<evidence type="ECO:0000256" key="2">
    <source>
        <dbReference type="ARBA" id="ARBA00006739"/>
    </source>
</evidence>
<dbReference type="GO" id="GO:0016020">
    <property type="term" value="C:membrane"/>
    <property type="evidence" value="ECO:0007669"/>
    <property type="project" value="InterPro"/>
</dbReference>
<feature type="transmembrane region" description="Helical" evidence="8">
    <location>
        <begin position="380"/>
        <end position="400"/>
    </location>
</feature>